<keyword evidence="3" id="KW-1185">Reference proteome</keyword>
<gene>
    <name evidence="2" type="primary">yqfD</name>
    <name evidence="2" type="ORF">NVS47_00575</name>
</gene>
<evidence type="ECO:0000256" key="1">
    <source>
        <dbReference type="SAM" id="Phobius"/>
    </source>
</evidence>
<name>A0ABT1XZJ2_9FIRM</name>
<keyword evidence="1" id="KW-0812">Transmembrane</keyword>
<organism evidence="2 3">
    <name type="scientific">Dehalobacterium formicoaceticum</name>
    <dbReference type="NCBI Taxonomy" id="51515"/>
    <lineage>
        <taxon>Bacteria</taxon>
        <taxon>Bacillati</taxon>
        <taxon>Bacillota</taxon>
        <taxon>Clostridia</taxon>
        <taxon>Eubacteriales</taxon>
        <taxon>Peptococcaceae</taxon>
        <taxon>Dehalobacterium</taxon>
    </lineage>
</organism>
<keyword evidence="1" id="KW-0472">Membrane</keyword>
<evidence type="ECO:0000313" key="2">
    <source>
        <dbReference type="EMBL" id="MCR6544026.1"/>
    </source>
</evidence>
<dbReference type="RefSeq" id="WP_257911531.1">
    <property type="nucleotide sequence ID" value="NZ_JANPWE010000001.1"/>
</dbReference>
<comment type="caution">
    <text evidence="2">The sequence shown here is derived from an EMBL/GenBank/DDBJ whole genome shotgun (WGS) entry which is preliminary data.</text>
</comment>
<dbReference type="NCBIfam" id="TIGR02876">
    <property type="entry name" value="spore_yqfD"/>
    <property type="match status" value="1"/>
</dbReference>
<dbReference type="Pfam" id="PF06898">
    <property type="entry name" value="YqfD"/>
    <property type="match status" value="1"/>
</dbReference>
<keyword evidence="1" id="KW-1133">Transmembrane helix</keyword>
<dbReference type="Proteomes" id="UP001524944">
    <property type="component" value="Unassembled WGS sequence"/>
</dbReference>
<dbReference type="PIRSF" id="PIRSF029895">
    <property type="entry name" value="SpoIV"/>
    <property type="match status" value="1"/>
</dbReference>
<accession>A0ABT1XZJ2</accession>
<feature type="transmembrane region" description="Helical" evidence="1">
    <location>
        <begin position="90"/>
        <end position="111"/>
    </location>
</feature>
<reference evidence="2 3" key="1">
    <citation type="submission" date="2022-08" db="EMBL/GenBank/DDBJ databases">
        <title>Proteogenomics of the novel Dehalobacterium formicoaceticum strain EZ94 highlights a key role of methyltransferases during anaerobic dichloromethane degradation.</title>
        <authorList>
            <person name="Wasmund K."/>
        </authorList>
    </citation>
    <scope>NUCLEOTIDE SEQUENCE [LARGE SCALE GENOMIC DNA]</scope>
    <source>
        <strain evidence="2 3">EZ94</strain>
    </source>
</reference>
<protein>
    <submittedName>
        <fullName evidence="2">Sporulation protein YqfD</fullName>
    </submittedName>
</protein>
<dbReference type="InterPro" id="IPR010690">
    <property type="entry name" value="YqfD"/>
</dbReference>
<proteinExistence type="predicted"/>
<sequence>MKKLLNYLLGYVIISIKGEGVERFLNIALQRGMNLWDIKRKKDGTVQAQVHLSAIKPLRHVARKSRCSFRIVGRAGLPFQLKSVKKRKSMVVGGILFLAGLYVLSSFVFFIDVTSQEPIKNVSSETVKRLAREKGVVVGRPKWLMDFTDTEKYLMNQMPQLSWVNVSAQGTKVEIEIVEKVLPEPGEKDKTPGNVVAFKDGVVTEILVMRGQARVASGDTVSKGEVLISGLILPLAGEAAPPSSSPSPDTEPELVRADGIVRAKVWYRGYGECPIVEKEEKLTGKSTRSVTLKWGDRQFGLWGDKESPYPLGTEKITSKKINWPGAKGSPLEIIITTYGEGKITEKNWGAEGAKSQAVQKALLTIQQRIPPQAQIVNQEVKPLDEGGDGVKRVFVVIETEEEIGKFLAIE</sequence>
<evidence type="ECO:0000313" key="3">
    <source>
        <dbReference type="Proteomes" id="UP001524944"/>
    </source>
</evidence>
<dbReference type="EMBL" id="JANPWE010000001">
    <property type="protein sequence ID" value="MCR6544026.1"/>
    <property type="molecule type" value="Genomic_DNA"/>
</dbReference>